<dbReference type="RefSeq" id="XP_005104409.1">
    <property type="nucleotide sequence ID" value="XM_005104352.3"/>
</dbReference>
<reference evidence="3" key="1">
    <citation type="submission" date="2025-08" db="UniProtKB">
        <authorList>
            <consortium name="RefSeq"/>
        </authorList>
    </citation>
    <scope>IDENTIFICATION</scope>
</reference>
<dbReference type="InterPro" id="IPR029063">
    <property type="entry name" value="SAM-dependent_MTases_sf"/>
</dbReference>
<dbReference type="Pfam" id="PF06080">
    <property type="entry name" value="DUF938"/>
    <property type="match status" value="1"/>
</dbReference>
<name>A0ABM0JYA5_APLCA</name>
<evidence type="ECO:0000313" key="2">
    <source>
        <dbReference type="Proteomes" id="UP000694888"/>
    </source>
</evidence>
<evidence type="ECO:0000313" key="3">
    <source>
        <dbReference type="RefSeq" id="XP_005104409.1"/>
    </source>
</evidence>
<sequence length="221" mass="24612">MDYSHKSYADKVAKKDEGMLVAPAGERNKQYILDVLQSYLPDPGVKGQVLEIASGPGQHVAFFASQNLHITWQPSDLEEEYLKSISAHISSNGLDNVLPPIRLDITKPEHTSTLAPKSLDVVLNVNMIHISPWETSQGLFKTAGCVLKSGGVLFMYGPFKIHGSLTPDSNVQFDARLRSQDSRWGIRDIDDLENLAKENGLKFEKMVDMPANNKCTIFRKE</sequence>
<protein>
    <submittedName>
        <fullName evidence="3">Methyltransferase-like 26</fullName>
    </submittedName>
</protein>
<dbReference type="PANTHER" id="PTHR20974:SF0">
    <property type="entry name" value="UPF0585 PROTEIN CG18661"/>
    <property type="match status" value="1"/>
</dbReference>
<dbReference type="Gene3D" id="3.40.50.150">
    <property type="entry name" value="Vaccinia Virus protein VP39"/>
    <property type="match status" value="1"/>
</dbReference>
<dbReference type="InterPro" id="IPR010342">
    <property type="entry name" value="DUF938"/>
</dbReference>
<dbReference type="GeneID" id="101863762"/>
<evidence type="ECO:0000256" key="1">
    <source>
        <dbReference type="ARBA" id="ARBA00008308"/>
    </source>
</evidence>
<dbReference type="Proteomes" id="UP000694888">
    <property type="component" value="Unplaced"/>
</dbReference>
<comment type="similarity">
    <text evidence="1">Belongs to the UPF0585 family.</text>
</comment>
<dbReference type="SUPFAM" id="SSF53335">
    <property type="entry name" value="S-adenosyl-L-methionine-dependent methyltransferases"/>
    <property type="match status" value="1"/>
</dbReference>
<organism evidence="2 3">
    <name type="scientific">Aplysia californica</name>
    <name type="common">California sea hare</name>
    <dbReference type="NCBI Taxonomy" id="6500"/>
    <lineage>
        <taxon>Eukaryota</taxon>
        <taxon>Metazoa</taxon>
        <taxon>Spiralia</taxon>
        <taxon>Lophotrochozoa</taxon>
        <taxon>Mollusca</taxon>
        <taxon>Gastropoda</taxon>
        <taxon>Heterobranchia</taxon>
        <taxon>Euthyneura</taxon>
        <taxon>Tectipleura</taxon>
        <taxon>Aplysiida</taxon>
        <taxon>Aplysioidea</taxon>
        <taxon>Aplysiidae</taxon>
        <taxon>Aplysia</taxon>
    </lineage>
</organism>
<keyword evidence="2" id="KW-1185">Reference proteome</keyword>
<proteinExistence type="inferred from homology"/>
<dbReference type="PANTHER" id="PTHR20974">
    <property type="entry name" value="UPF0585 PROTEIN CG18661"/>
    <property type="match status" value="1"/>
</dbReference>
<accession>A0ABM0JYA5</accession>
<gene>
    <name evidence="3" type="primary">LOC101863762</name>
</gene>